<dbReference type="SUPFAM" id="SSF51556">
    <property type="entry name" value="Metallo-dependent hydrolases"/>
    <property type="match status" value="1"/>
</dbReference>
<comment type="similarity">
    <text evidence="1">Belongs to the metallo-dependent hydrolases superfamily. Adenosine and AMP deaminases family.</text>
</comment>
<dbReference type="InterPro" id="IPR006329">
    <property type="entry name" value="AMPD"/>
</dbReference>
<dbReference type="AlphaFoldDB" id="A0AA35Y8U2"/>
<dbReference type="GO" id="GO:0032264">
    <property type="term" value="P:IMP salvage"/>
    <property type="evidence" value="ECO:0007669"/>
    <property type="project" value="InterPro"/>
</dbReference>
<keyword evidence="3" id="KW-1185">Reference proteome</keyword>
<organism evidence="2 3">
    <name type="scientific">Lactuca saligna</name>
    <name type="common">Willowleaf lettuce</name>
    <dbReference type="NCBI Taxonomy" id="75948"/>
    <lineage>
        <taxon>Eukaryota</taxon>
        <taxon>Viridiplantae</taxon>
        <taxon>Streptophyta</taxon>
        <taxon>Embryophyta</taxon>
        <taxon>Tracheophyta</taxon>
        <taxon>Spermatophyta</taxon>
        <taxon>Magnoliopsida</taxon>
        <taxon>eudicotyledons</taxon>
        <taxon>Gunneridae</taxon>
        <taxon>Pentapetalae</taxon>
        <taxon>asterids</taxon>
        <taxon>campanulids</taxon>
        <taxon>Asterales</taxon>
        <taxon>Asteraceae</taxon>
        <taxon>Cichorioideae</taxon>
        <taxon>Cichorieae</taxon>
        <taxon>Lactucinae</taxon>
        <taxon>Lactuca</taxon>
    </lineage>
</organism>
<dbReference type="InterPro" id="IPR032466">
    <property type="entry name" value="Metal_Hydrolase"/>
</dbReference>
<dbReference type="PANTHER" id="PTHR11359">
    <property type="entry name" value="AMP DEAMINASE"/>
    <property type="match status" value="1"/>
</dbReference>
<gene>
    <name evidence="2" type="ORF">LSALG_LOCUS11811</name>
</gene>
<dbReference type="GO" id="GO:0003876">
    <property type="term" value="F:AMP deaminase activity"/>
    <property type="evidence" value="ECO:0007669"/>
    <property type="project" value="InterPro"/>
</dbReference>
<dbReference type="PANTHER" id="PTHR11359:SF14">
    <property type="entry name" value="AMP DEAMINASE"/>
    <property type="match status" value="1"/>
</dbReference>
<evidence type="ECO:0000313" key="3">
    <source>
        <dbReference type="Proteomes" id="UP001177003"/>
    </source>
</evidence>
<dbReference type="EMBL" id="OX465078">
    <property type="protein sequence ID" value="CAI9271544.1"/>
    <property type="molecule type" value="Genomic_DNA"/>
</dbReference>
<reference evidence="2" key="1">
    <citation type="submission" date="2023-04" db="EMBL/GenBank/DDBJ databases">
        <authorList>
            <person name="Vijverberg K."/>
            <person name="Xiong W."/>
            <person name="Schranz E."/>
        </authorList>
    </citation>
    <scope>NUCLEOTIDE SEQUENCE</scope>
</reference>
<dbReference type="Proteomes" id="UP001177003">
    <property type="component" value="Chromosome 2"/>
</dbReference>
<dbReference type="GO" id="GO:0046033">
    <property type="term" value="P:AMP metabolic process"/>
    <property type="evidence" value="ECO:0007669"/>
    <property type="project" value="TreeGrafter"/>
</dbReference>
<name>A0AA35Y8U2_LACSI</name>
<sequence length="148" mass="17164">MRTHVVALAFDGEEVWLNSTSFESFNTMVLHPNQNELIYDDQNGNILVWDLIANSHFKMEDGVIHVYASEKDSVDLFPIASSATTFFIDMHHILKIISVGNVRSACYHRFRFLEEVWYLLTWACQQVQEHLQVLLHPILLTQSQQNTT</sequence>
<dbReference type="Gene3D" id="3.20.20.140">
    <property type="entry name" value="Metal-dependent hydrolases"/>
    <property type="match status" value="1"/>
</dbReference>
<accession>A0AA35Y8U2</accession>
<dbReference type="GO" id="GO:0005829">
    <property type="term" value="C:cytosol"/>
    <property type="evidence" value="ECO:0007669"/>
    <property type="project" value="TreeGrafter"/>
</dbReference>
<protein>
    <submittedName>
        <fullName evidence="2">Uncharacterized protein</fullName>
    </submittedName>
</protein>
<proteinExistence type="inferred from homology"/>
<dbReference type="Pfam" id="PF19326">
    <property type="entry name" value="AMP_deaminase"/>
    <property type="match status" value="1"/>
</dbReference>
<evidence type="ECO:0000256" key="1">
    <source>
        <dbReference type="ARBA" id="ARBA00006676"/>
    </source>
</evidence>
<evidence type="ECO:0000313" key="2">
    <source>
        <dbReference type="EMBL" id="CAI9271544.1"/>
    </source>
</evidence>